<evidence type="ECO:0000313" key="2">
    <source>
        <dbReference type="Proteomes" id="UP000243376"/>
    </source>
</evidence>
<accession>A0A2J6X3T6</accession>
<proteinExistence type="predicted"/>
<keyword evidence="1" id="KW-0808">Transferase</keyword>
<name>A0A2J6X3T6_9CHLR</name>
<gene>
    <name evidence="1" type="ORF">C0184_09230</name>
</gene>
<reference evidence="1 2" key="1">
    <citation type="submission" date="2018-01" db="EMBL/GenBank/DDBJ databases">
        <title>Metagenomic assembled genomes from two thermal pools in the Uzon Caldera, Kamchatka, Russia.</title>
        <authorList>
            <person name="Wilkins L."/>
            <person name="Ettinger C."/>
        </authorList>
    </citation>
    <scope>NUCLEOTIDE SEQUENCE [LARGE SCALE GENOMIC DNA]</scope>
    <source>
        <strain evidence="1">ZAV-02</strain>
    </source>
</reference>
<protein>
    <submittedName>
        <fullName evidence="1">Glycosyl transferase family 1</fullName>
    </submittedName>
</protein>
<organism evidence="1 2">
    <name type="scientific">Chloroflexus aggregans</name>
    <dbReference type="NCBI Taxonomy" id="152260"/>
    <lineage>
        <taxon>Bacteria</taxon>
        <taxon>Bacillati</taxon>
        <taxon>Chloroflexota</taxon>
        <taxon>Chloroflexia</taxon>
        <taxon>Chloroflexales</taxon>
        <taxon>Chloroflexineae</taxon>
        <taxon>Chloroflexaceae</taxon>
        <taxon>Chloroflexus</taxon>
    </lineage>
</organism>
<evidence type="ECO:0000313" key="1">
    <source>
        <dbReference type="EMBL" id="PMP80397.1"/>
    </source>
</evidence>
<comment type="caution">
    <text evidence="1">The sequence shown here is derived from an EMBL/GenBank/DDBJ whole genome shotgun (WGS) entry which is preliminary data.</text>
</comment>
<feature type="non-terminal residue" evidence="1">
    <location>
        <position position="46"/>
    </location>
</feature>
<dbReference type="EMBL" id="PNIQ01000610">
    <property type="protein sequence ID" value="PMP80397.1"/>
    <property type="molecule type" value="Genomic_DNA"/>
</dbReference>
<dbReference type="GO" id="GO:0016740">
    <property type="term" value="F:transferase activity"/>
    <property type="evidence" value="ECO:0007669"/>
    <property type="project" value="UniProtKB-KW"/>
</dbReference>
<dbReference type="Proteomes" id="UP000243376">
    <property type="component" value="Unassembled WGS sequence"/>
</dbReference>
<sequence>MIVYIAYPTSLNLQSANALQTFTTLRELRARRPDTLALIPRWGNEP</sequence>
<dbReference type="AlphaFoldDB" id="A0A2J6X3T6"/>